<name>A0A1V6LRG7_9FLAO</name>
<protein>
    <submittedName>
        <fullName evidence="1">Uncharacterized protein</fullName>
    </submittedName>
</protein>
<dbReference type="Proteomes" id="UP000191680">
    <property type="component" value="Unassembled WGS sequence"/>
</dbReference>
<keyword evidence="2" id="KW-1185">Reference proteome</keyword>
<dbReference type="OrthoDB" id="1116641at2"/>
<dbReference type="AlphaFoldDB" id="A0A1V6LRG7"/>
<dbReference type="EMBL" id="MTBC01000005">
    <property type="protein sequence ID" value="OQD42783.1"/>
    <property type="molecule type" value="Genomic_DNA"/>
</dbReference>
<comment type="caution">
    <text evidence="1">The sequence shown here is derived from an EMBL/GenBank/DDBJ whole genome shotgun (WGS) entry which is preliminary data.</text>
</comment>
<evidence type="ECO:0000313" key="1">
    <source>
        <dbReference type="EMBL" id="OQD42783.1"/>
    </source>
</evidence>
<proteinExistence type="predicted"/>
<organism evidence="1 2">
    <name type="scientific">Croceivirga radicis</name>
    <dbReference type="NCBI Taxonomy" id="1929488"/>
    <lineage>
        <taxon>Bacteria</taxon>
        <taxon>Pseudomonadati</taxon>
        <taxon>Bacteroidota</taxon>
        <taxon>Flavobacteriia</taxon>
        <taxon>Flavobacteriales</taxon>
        <taxon>Flavobacteriaceae</taxon>
        <taxon>Croceivirga</taxon>
    </lineage>
</organism>
<accession>A0A1V6LRG7</accession>
<evidence type="ECO:0000313" key="2">
    <source>
        <dbReference type="Proteomes" id="UP000191680"/>
    </source>
</evidence>
<sequence>MKNLNFMKKVIYLLTIVLAINACKEKEYEVKKAELTESVKEKLISELKEMKEQDQLNRSYISLGTFNQNLIDSTKNLTTQEYISFMQSHKSELNKKQEDSLWAIQKEIDLKNTNRIYELTEKYGWLSETRLDSIVDPMTFLFHTPKETIEKMQALLFKEVNAKRMEPSKFAMYVDNMRKKAFGKNQLYGTGKEFDPKTNTIVPPFIENIDSTNMERKKIGLPELKVGEYRTEK</sequence>
<reference evidence="1 2" key="1">
    <citation type="submission" date="2016-12" db="EMBL/GenBank/DDBJ databases">
        <authorList>
            <person name="Song W.-J."/>
            <person name="Kurnit D.M."/>
        </authorList>
    </citation>
    <scope>NUCLEOTIDE SEQUENCE [LARGE SCALE GENOMIC DNA]</scope>
    <source>
        <strain evidence="1 2">HSG9</strain>
    </source>
</reference>
<gene>
    <name evidence="1" type="ORF">BUL40_09710</name>
</gene>